<keyword evidence="2" id="KW-0812">Transmembrane</keyword>
<evidence type="ECO:0008006" key="7">
    <source>
        <dbReference type="Google" id="ProtNLM"/>
    </source>
</evidence>
<comment type="caution">
    <text evidence="3">The sequence shown here is derived from an EMBL/GenBank/DDBJ whole genome shotgun (WGS) entry which is preliminary data.</text>
</comment>
<dbReference type="Proteomes" id="UP001253458">
    <property type="component" value="Unassembled WGS sequence"/>
</dbReference>
<accession>A0AAJ2BQ46</accession>
<evidence type="ECO:0000313" key="4">
    <source>
        <dbReference type="EMBL" id="MDR6835475.1"/>
    </source>
</evidence>
<feature type="transmembrane region" description="Helical" evidence="2">
    <location>
        <begin position="113"/>
        <end position="129"/>
    </location>
</feature>
<feature type="transmembrane region" description="Helical" evidence="2">
    <location>
        <begin position="84"/>
        <end position="107"/>
    </location>
</feature>
<keyword evidence="2" id="KW-0472">Membrane</keyword>
<proteinExistence type="predicted"/>
<reference evidence="3 5" key="1">
    <citation type="submission" date="2023-07" db="EMBL/GenBank/DDBJ databases">
        <title>Sorghum-associated microbial communities from plants grown in Nebraska, USA.</title>
        <authorList>
            <person name="Schachtman D."/>
        </authorList>
    </citation>
    <scope>NUCLEOTIDE SEQUENCE</scope>
    <source>
        <strain evidence="4 5">BE105</strain>
        <strain evidence="3">BE69</strain>
    </source>
</reference>
<keyword evidence="2" id="KW-1133">Transmembrane helix</keyword>
<sequence>MNEGTPFATPPAASAAASGTPTAVPTDLPKVWQKRFALIERAGGLKLTKLKDLSFFERTACTFNLLAGLFGPFYYIAKGMWKKGLAYWGLGIAGILVLETLVTVAGFGHLLSRMHYTGAWVALFAMMANRDYYKKVMLGDNGWL</sequence>
<keyword evidence="5" id="KW-1185">Reference proteome</keyword>
<organism evidence="3 6">
    <name type="scientific">Acidovorax delafieldii</name>
    <name type="common">Pseudomonas delafieldii</name>
    <dbReference type="NCBI Taxonomy" id="47920"/>
    <lineage>
        <taxon>Bacteria</taxon>
        <taxon>Pseudomonadati</taxon>
        <taxon>Pseudomonadota</taxon>
        <taxon>Betaproteobacteria</taxon>
        <taxon>Burkholderiales</taxon>
        <taxon>Comamonadaceae</taxon>
        <taxon>Acidovorax</taxon>
    </lineage>
</organism>
<feature type="transmembrane region" description="Helical" evidence="2">
    <location>
        <begin position="55"/>
        <end position="77"/>
    </location>
</feature>
<evidence type="ECO:0000313" key="3">
    <source>
        <dbReference type="EMBL" id="MDR6765038.1"/>
    </source>
</evidence>
<dbReference type="AlphaFoldDB" id="A0AAJ2BQ46"/>
<feature type="region of interest" description="Disordered" evidence="1">
    <location>
        <begin position="1"/>
        <end position="23"/>
    </location>
</feature>
<dbReference type="Proteomes" id="UP001249076">
    <property type="component" value="Unassembled WGS sequence"/>
</dbReference>
<evidence type="ECO:0000256" key="2">
    <source>
        <dbReference type="SAM" id="Phobius"/>
    </source>
</evidence>
<evidence type="ECO:0000313" key="5">
    <source>
        <dbReference type="Proteomes" id="UP001249076"/>
    </source>
</evidence>
<gene>
    <name evidence="3" type="ORF">J2W88_000296</name>
    <name evidence="4" type="ORF">J2W93_000296</name>
</gene>
<evidence type="ECO:0000256" key="1">
    <source>
        <dbReference type="SAM" id="MobiDB-lite"/>
    </source>
</evidence>
<dbReference type="EMBL" id="JAVDTS010000001">
    <property type="protein sequence ID" value="MDR6835475.1"/>
    <property type="molecule type" value="Genomic_DNA"/>
</dbReference>
<evidence type="ECO:0000313" key="6">
    <source>
        <dbReference type="Proteomes" id="UP001253458"/>
    </source>
</evidence>
<dbReference type="Pfam" id="PF10947">
    <property type="entry name" value="DUF2628"/>
    <property type="match status" value="1"/>
</dbReference>
<name>A0AAJ2BQ46_ACIDE</name>
<protein>
    <recommendedName>
        <fullName evidence="7">DUF2628 domain-containing protein</fullName>
    </recommendedName>
</protein>
<dbReference type="InterPro" id="IPR024399">
    <property type="entry name" value="DUF2628"/>
</dbReference>
<dbReference type="EMBL" id="JAVDTL010000001">
    <property type="protein sequence ID" value="MDR6765038.1"/>
    <property type="molecule type" value="Genomic_DNA"/>
</dbReference>
<dbReference type="RefSeq" id="WP_209816742.1">
    <property type="nucleotide sequence ID" value="NZ_JAVDTL010000001.1"/>
</dbReference>